<dbReference type="InterPro" id="IPR001810">
    <property type="entry name" value="F-box_dom"/>
</dbReference>
<protein>
    <recommendedName>
        <fullName evidence="2">F-box domain-containing protein</fullName>
    </recommendedName>
</protein>
<dbReference type="Proteomes" id="UP000006514">
    <property type="component" value="Unassembled WGS sequence"/>
</dbReference>
<dbReference type="SUPFAM" id="SSF81383">
    <property type="entry name" value="F-box domain"/>
    <property type="match status" value="1"/>
</dbReference>
<sequence>MLTLRASISLEVLLGALSLYILHAVQCQLDSRIRVVVDESFYWDVAAQITRILAALTQDTASVLRDLVLQWSADNNTLRSLPDELLAQCFTFLPFNGRIVASHVSRHWRAIALSTPAVWADLDVRDSPKGTRHKLFRMALSRTGNHPVDLTGSVRTERDLEGTVRQCLEEHLHHVRHIYWNLPVDSLPLTSRAPLLETIHRIRYQLAIPTDFLGGSPQRLHTIYISRVLLPETCPALSTVTKLRLHGPTTLEEARTFGGLFGLFPSLQSLCMGSLLKRYSDFLPITSPPASLRMLELSTLDKQYDLIPRYVNWRTDALLVVKLEQRTADPSNIAHLIASSPVLDIEAYHAVGTARIVAHGPGTNRTRSVTFIDEDDNTVPDVAKLLLASRADLRDVRRLQLPISILASFVPVFPSLSGLQHLDIGFQFSSQQFSWGRREIPATQTPPLDALNDLIRVKELCPGLEQIDLQVVWEDVPSSLRGARELVDRLTILGQTGQSGVYIKGIPEDVIRNVDVSYIAPSDISSPESS</sequence>
<name>J0WWB1_AURST</name>
<evidence type="ECO:0000259" key="2">
    <source>
        <dbReference type="PROSITE" id="PS50181"/>
    </source>
</evidence>
<organism evidence="3 4">
    <name type="scientific">Auricularia subglabra (strain TFB-10046 / SS5)</name>
    <name type="common">White-rot fungus</name>
    <name type="synonym">Auricularia delicata (strain TFB10046)</name>
    <dbReference type="NCBI Taxonomy" id="717982"/>
    <lineage>
        <taxon>Eukaryota</taxon>
        <taxon>Fungi</taxon>
        <taxon>Dikarya</taxon>
        <taxon>Basidiomycota</taxon>
        <taxon>Agaricomycotina</taxon>
        <taxon>Agaricomycetes</taxon>
        <taxon>Auriculariales</taxon>
        <taxon>Auriculariaceae</taxon>
        <taxon>Auricularia</taxon>
    </lineage>
</organism>
<reference evidence="4" key="1">
    <citation type="journal article" date="2012" name="Science">
        <title>The Paleozoic origin of enzymatic lignin decomposition reconstructed from 31 fungal genomes.</title>
        <authorList>
            <person name="Floudas D."/>
            <person name="Binder M."/>
            <person name="Riley R."/>
            <person name="Barry K."/>
            <person name="Blanchette R.A."/>
            <person name="Henrissat B."/>
            <person name="Martinez A.T."/>
            <person name="Otillar R."/>
            <person name="Spatafora J.W."/>
            <person name="Yadav J.S."/>
            <person name="Aerts A."/>
            <person name="Benoit I."/>
            <person name="Boyd A."/>
            <person name="Carlson A."/>
            <person name="Copeland A."/>
            <person name="Coutinho P.M."/>
            <person name="de Vries R.P."/>
            <person name="Ferreira P."/>
            <person name="Findley K."/>
            <person name="Foster B."/>
            <person name="Gaskell J."/>
            <person name="Glotzer D."/>
            <person name="Gorecki P."/>
            <person name="Heitman J."/>
            <person name="Hesse C."/>
            <person name="Hori C."/>
            <person name="Igarashi K."/>
            <person name="Jurgens J.A."/>
            <person name="Kallen N."/>
            <person name="Kersten P."/>
            <person name="Kohler A."/>
            <person name="Kuees U."/>
            <person name="Kumar T.K.A."/>
            <person name="Kuo A."/>
            <person name="LaButti K."/>
            <person name="Larrondo L.F."/>
            <person name="Lindquist E."/>
            <person name="Ling A."/>
            <person name="Lombard V."/>
            <person name="Lucas S."/>
            <person name="Lundell T."/>
            <person name="Martin R."/>
            <person name="McLaughlin D.J."/>
            <person name="Morgenstern I."/>
            <person name="Morin E."/>
            <person name="Murat C."/>
            <person name="Nagy L.G."/>
            <person name="Nolan M."/>
            <person name="Ohm R.A."/>
            <person name="Patyshakuliyeva A."/>
            <person name="Rokas A."/>
            <person name="Ruiz-Duenas F.J."/>
            <person name="Sabat G."/>
            <person name="Salamov A."/>
            <person name="Samejima M."/>
            <person name="Schmutz J."/>
            <person name="Slot J.C."/>
            <person name="St John F."/>
            <person name="Stenlid J."/>
            <person name="Sun H."/>
            <person name="Sun S."/>
            <person name="Syed K."/>
            <person name="Tsang A."/>
            <person name="Wiebenga A."/>
            <person name="Young D."/>
            <person name="Pisabarro A."/>
            <person name="Eastwood D.C."/>
            <person name="Martin F."/>
            <person name="Cullen D."/>
            <person name="Grigoriev I.V."/>
            <person name="Hibbett D.S."/>
        </authorList>
    </citation>
    <scope>NUCLEOTIDE SEQUENCE [LARGE SCALE GENOMIC DNA]</scope>
    <source>
        <strain evidence="4">TFB10046</strain>
    </source>
</reference>
<dbReference type="OrthoDB" id="3270987at2759"/>
<evidence type="ECO:0000256" key="1">
    <source>
        <dbReference type="SAM" id="SignalP"/>
    </source>
</evidence>
<feature type="chain" id="PRO_5003741492" description="F-box domain-containing protein" evidence="1">
    <location>
        <begin position="28"/>
        <end position="530"/>
    </location>
</feature>
<evidence type="ECO:0000313" key="3">
    <source>
        <dbReference type="EMBL" id="EJD39780.1"/>
    </source>
</evidence>
<dbReference type="AlphaFoldDB" id="J0WWB1"/>
<keyword evidence="4" id="KW-1185">Reference proteome</keyword>
<gene>
    <name evidence="3" type="ORF">AURDEDRAFT_128112</name>
</gene>
<feature type="domain" description="F-box" evidence="2">
    <location>
        <begin position="75"/>
        <end position="122"/>
    </location>
</feature>
<dbReference type="SMART" id="SM00256">
    <property type="entry name" value="FBOX"/>
    <property type="match status" value="1"/>
</dbReference>
<dbReference type="KEGG" id="adl:AURDEDRAFT_128112"/>
<dbReference type="Gene3D" id="1.20.1280.50">
    <property type="match status" value="1"/>
</dbReference>
<proteinExistence type="predicted"/>
<dbReference type="Pfam" id="PF12937">
    <property type="entry name" value="F-box-like"/>
    <property type="match status" value="1"/>
</dbReference>
<accession>J0WWB1</accession>
<feature type="signal peptide" evidence="1">
    <location>
        <begin position="1"/>
        <end position="27"/>
    </location>
</feature>
<dbReference type="InParanoid" id="J0WWB1"/>
<dbReference type="PROSITE" id="PS50181">
    <property type="entry name" value="FBOX"/>
    <property type="match status" value="1"/>
</dbReference>
<dbReference type="EMBL" id="JH687810">
    <property type="protein sequence ID" value="EJD39780.1"/>
    <property type="molecule type" value="Genomic_DNA"/>
</dbReference>
<evidence type="ECO:0000313" key="4">
    <source>
        <dbReference type="Proteomes" id="UP000006514"/>
    </source>
</evidence>
<keyword evidence="1" id="KW-0732">Signal</keyword>
<dbReference type="InterPro" id="IPR036047">
    <property type="entry name" value="F-box-like_dom_sf"/>
</dbReference>